<feature type="compositionally biased region" description="Basic and acidic residues" evidence="1">
    <location>
        <begin position="377"/>
        <end position="386"/>
    </location>
</feature>
<dbReference type="InterPro" id="IPR044709">
    <property type="entry name" value="TAN1"/>
</dbReference>
<accession>A0ABP0UEC2</accession>
<feature type="region of interest" description="Disordered" evidence="1">
    <location>
        <begin position="421"/>
        <end position="452"/>
    </location>
</feature>
<dbReference type="EMBL" id="OZ019895">
    <property type="protein sequence ID" value="CAK9219177.1"/>
    <property type="molecule type" value="Genomic_DNA"/>
</dbReference>
<dbReference type="PANTHER" id="PTHR35728">
    <property type="entry name" value="MICROTUBULE-BINDING PROTEIN TANGLED-RELATED"/>
    <property type="match status" value="1"/>
</dbReference>
<sequence>MDPQPSPVLMQAVIKVEQVVARLQELQRTIAGLHLSPHANRRMSCRSSGVDHTSCLSSKRLLEPDGYGKRSSSSSTLDHQAARWKNWSAQGNEVHAVISEILKASEIAKNIATLVADTLQAPDSAPDCSKLQESHTELAQKPAMRACKHGKTKDICYPSSAQLYKTMAAKAAPGKRVHKFKVAFPGESREVSRLGNMSSVTPPYNHKAHASNTVLTKQRLDLAPKGRSTTECSASLGIGAQQTGASMKLWREDIDHELMEDCNLSMEATEIKSQKPWKLITSSSKGVMFPNRVFTPSPDKHGDQVQSPVKSCKLITPLRRPKNWRIDCRLQRAQGESPEITQNLLANSGLEGGATPTCEILEPSESIVCRKRNSSSRKPDGNDGKVRTPRQLKPIDRNIKLVADSTLNTHFEVTKPVTEGQHKVSKSWLQEEKVGDGERGSSRRSMEKENKPFGCAPAGMFLRSLSRGKDRPTTRCNSGVALLNCAKGWGSSQTTKQDRGDHVR</sequence>
<evidence type="ECO:0000313" key="3">
    <source>
        <dbReference type="Proteomes" id="UP001497512"/>
    </source>
</evidence>
<feature type="region of interest" description="Disordered" evidence="1">
    <location>
        <begin position="369"/>
        <end position="391"/>
    </location>
</feature>
<evidence type="ECO:0000313" key="2">
    <source>
        <dbReference type="EMBL" id="CAK9219177.1"/>
    </source>
</evidence>
<dbReference type="Proteomes" id="UP001497512">
    <property type="component" value="Chromosome 3"/>
</dbReference>
<keyword evidence="3" id="KW-1185">Reference proteome</keyword>
<gene>
    <name evidence="2" type="ORF">CSSPTR1EN2_LOCUS14354</name>
</gene>
<evidence type="ECO:0000256" key="1">
    <source>
        <dbReference type="SAM" id="MobiDB-lite"/>
    </source>
</evidence>
<reference evidence="2" key="1">
    <citation type="submission" date="2024-02" db="EMBL/GenBank/DDBJ databases">
        <authorList>
            <consortium name="ELIXIR-Norway"/>
            <consortium name="Elixir Norway"/>
        </authorList>
    </citation>
    <scope>NUCLEOTIDE SEQUENCE</scope>
</reference>
<protein>
    <submittedName>
        <fullName evidence="2">Uncharacterized protein</fullName>
    </submittedName>
</protein>
<dbReference type="PANTHER" id="PTHR35728:SF1">
    <property type="entry name" value="MICROTUBULE-BINDING PROTEIN TANGLED-RELATED"/>
    <property type="match status" value="1"/>
</dbReference>
<organism evidence="2 3">
    <name type="scientific">Sphagnum troendelagicum</name>
    <dbReference type="NCBI Taxonomy" id="128251"/>
    <lineage>
        <taxon>Eukaryota</taxon>
        <taxon>Viridiplantae</taxon>
        <taxon>Streptophyta</taxon>
        <taxon>Embryophyta</taxon>
        <taxon>Bryophyta</taxon>
        <taxon>Sphagnophytina</taxon>
        <taxon>Sphagnopsida</taxon>
        <taxon>Sphagnales</taxon>
        <taxon>Sphagnaceae</taxon>
        <taxon>Sphagnum</taxon>
    </lineage>
</organism>
<proteinExistence type="predicted"/>
<name>A0ABP0UEC2_9BRYO</name>
<feature type="compositionally biased region" description="Basic and acidic residues" evidence="1">
    <location>
        <begin position="429"/>
        <end position="451"/>
    </location>
</feature>